<accession>A0ABW5BTB7</accession>
<keyword evidence="2" id="KW-0813">Transport</keyword>
<sequence>MINQNSLVPLRTFMFFVSAIGSMVVSFLPIYFQYKGFSSSQIGWFLAIGPFVGLIAQPLWGYASDKYKTVKKVLFSCLIGFSVSVIWLFQIDSFLWIIIAGSLFFFFFSPVNPLADNLAKRQSQIHSVTFGSIRMWGSIGFALVSLFSGFLLSKFGIGFLAIPITVLAVSTCLLSLTLTDAKAGSKKVNYKDIGMFFKDPTLTAFFILIALVLLTHRTSDSFISLYLFEIGGNEMLVGWIWFIGVSSEALLFFLSAKWFRSSSPILYIIIASVLYCIRWILTALSQDPTMLLCIQVLHGICFAIVFLGALEYLYKVIPEELQATGHMVFVGISFGITGIIGSSVGGIIFENFGGSTLYFLLAGSSFLGLIGFLFFYKKEKKAELKQTEMESVS</sequence>
<feature type="transmembrane region" description="Helical" evidence="8">
    <location>
        <begin position="135"/>
        <end position="153"/>
    </location>
</feature>
<dbReference type="InterPro" id="IPR024989">
    <property type="entry name" value="MFS_assoc_dom"/>
</dbReference>
<evidence type="ECO:0000256" key="3">
    <source>
        <dbReference type="ARBA" id="ARBA00022475"/>
    </source>
</evidence>
<dbReference type="InterPro" id="IPR036259">
    <property type="entry name" value="MFS_trans_sf"/>
</dbReference>
<evidence type="ECO:0000259" key="9">
    <source>
        <dbReference type="Pfam" id="PF12832"/>
    </source>
</evidence>
<evidence type="ECO:0000256" key="4">
    <source>
        <dbReference type="ARBA" id="ARBA00022519"/>
    </source>
</evidence>
<dbReference type="Gene3D" id="1.20.1250.20">
    <property type="entry name" value="MFS general substrate transporter like domains"/>
    <property type="match status" value="2"/>
</dbReference>
<feature type="transmembrane region" description="Helical" evidence="8">
    <location>
        <begin position="236"/>
        <end position="254"/>
    </location>
</feature>
<dbReference type="Proteomes" id="UP001597318">
    <property type="component" value="Unassembled WGS sequence"/>
</dbReference>
<keyword evidence="7 8" id="KW-0472">Membrane</keyword>
<evidence type="ECO:0000256" key="1">
    <source>
        <dbReference type="ARBA" id="ARBA00004429"/>
    </source>
</evidence>
<dbReference type="PIRSF" id="PIRSF004925">
    <property type="entry name" value="HcaT"/>
    <property type="match status" value="1"/>
</dbReference>
<feature type="transmembrane region" description="Helical" evidence="8">
    <location>
        <begin position="296"/>
        <end position="314"/>
    </location>
</feature>
<feature type="transmembrane region" description="Helical" evidence="8">
    <location>
        <begin position="44"/>
        <end position="61"/>
    </location>
</feature>
<dbReference type="InterPro" id="IPR026032">
    <property type="entry name" value="HcaT-like"/>
</dbReference>
<dbReference type="PANTHER" id="PTHR23522">
    <property type="entry name" value="BLL5896 PROTEIN"/>
    <property type="match status" value="1"/>
</dbReference>
<feature type="transmembrane region" description="Helical" evidence="8">
    <location>
        <begin position="159"/>
        <end position="179"/>
    </location>
</feature>
<name>A0ABW5BTB7_9BACI</name>
<evidence type="ECO:0000256" key="8">
    <source>
        <dbReference type="SAM" id="Phobius"/>
    </source>
</evidence>
<feature type="transmembrane region" description="Helical" evidence="8">
    <location>
        <begin position="200"/>
        <end position="216"/>
    </location>
</feature>
<keyword evidence="5 8" id="KW-0812">Transmembrane</keyword>
<feature type="transmembrane region" description="Helical" evidence="8">
    <location>
        <begin position="326"/>
        <end position="349"/>
    </location>
</feature>
<evidence type="ECO:0000313" key="11">
    <source>
        <dbReference type="Proteomes" id="UP001597318"/>
    </source>
</evidence>
<feature type="transmembrane region" description="Helical" evidence="8">
    <location>
        <begin position="266"/>
        <end position="284"/>
    </location>
</feature>
<dbReference type="Pfam" id="PF12832">
    <property type="entry name" value="MFS_1_like"/>
    <property type="match status" value="1"/>
</dbReference>
<comment type="caution">
    <text evidence="10">The sequence shown here is derived from an EMBL/GenBank/DDBJ whole genome shotgun (WGS) entry which is preliminary data.</text>
</comment>
<proteinExistence type="predicted"/>
<feature type="transmembrane region" description="Helical" evidence="8">
    <location>
        <begin position="73"/>
        <end position="89"/>
    </location>
</feature>
<evidence type="ECO:0000256" key="5">
    <source>
        <dbReference type="ARBA" id="ARBA00022692"/>
    </source>
</evidence>
<dbReference type="RefSeq" id="WP_379050655.1">
    <property type="nucleotide sequence ID" value="NZ_JBHUIK010000001.1"/>
</dbReference>
<feature type="transmembrane region" description="Helical" evidence="8">
    <location>
        <begin position="95"/>
        <end position="115"/>
    </location>
</feature>
<feature type="domain" description="Major facilitator superfamily associated" evidence="9">
    <location>
        <begin position="10"/>
        <end position="358"/>
    </location>
</feature>
<comment type="subcellular location">
    <subcellularLocation>
        <location evidence="1">Cell inner membrane</location>
        <topology evidence="1">Multi-pass membrane protein</topology>
    </subcellularLocation>
</comment>
<dbReference type="PANTHER" id="PTHR23522:SF10">
    <property type="entry name" value="3-PHENYLPROPIONIC ACID TRANSPORTER-RELATED"/>
    <property type="match status" value="1"/>
</dbReference>
<keyword evidence="3" id="KW-1003">Cell membrane</keyword>
<protein>
    <submittedName>
        <fullName evidence="10">MFS transporter</fullName>
    </submittedName>
</protein>
<evidence type="ECO:0000256" key="2">
    <source>
        <dbReference type="ARBA" id="ARBA00022448"/>
    </source>
</evidence>
<evidence type="ECO:0000256" key="6">
    <source>
        <dbReference type="ARBA" id="ARBA00022989"/>
    </source>
</evidence>
<dbReference type="NCBIfam" id="NF037955">
    <property type="entry name" value="mfs"/>
    <property type="match status" value="1"/>
</dbReference>
<feature type="transmembrane region" description="Helical" evidence="8">
    <location>
        <begin position="12"/>
        <end position="32"/>
    </location>
</feature>
<dbReference type="EMBL" id="JBHUIK010000001">
    <property type="protein sequence ID" value="MFD2213332.1"/>
    <property type="molecule type" value="Genomic_DNA"/>
</dbReference>
<keyword evidence="4" id="KW-0997">Cell inner membrane</keyword>
<dbReference type="SUPFAM" id="SSF103473">
    <property type="entry name" value="MFS general substrate transporter"/>
    <property type="match status" value="1"/>
</dbReference>
<keyword evidence="6 8" id="KW-1133">Transmembrane helix</keyword>
<keyword evidence="11" id="KW-1185">Reference proteome</keyword>
<feature type="transmembrane region" description="Helical" evidence="8">
    <location>
        <begin position="355"/>
        <end position="376"/>
    </location>
</feature>
<reference evidence="11" key="1">
    <citation type="journal article" date="2019" name="Int. J. Syst. Evol. Microbiol.">
        <title>The Global Catalogue of Microorganisms (GCM) 10K type strain sequencing project: providing services to taxonomists for standard genome sequencing and annotation.</title>
        <authorList>
            <consortium name="The Broad Institute Genomics Platform"/>
            <consortium name="The Broad Institute Genome Sequencing Center for Infectious Disease"/>
            <person name="Wu L."/>
            <person name="Ma J."/>
        </authorList>
    </citation>
    <scope>NUCLEOTIDE SEQUENCE [LARGE SCALE GENOMIC DNA]</scope>
    <source>
        <strain evidence="11">CGMCC 1.15474</strain>
    </source>
</reference>
<evidence type="ECO:0000256" key="7">
    <source>
        <dbReference type="ARBA" id="ARBA00023136"/>
    </source>
</evidence>
<gene>
    <name evidence="10" type="ORF">ACFSKK_06455</name>
</gene>
<evidence type="ECO:0000313" key="10">
    <source>
        <dbReference type="EMBL" id="MFD2213332.1"/>
    </source>
</evidence>
<organism evidence="10 11">
    <name type="scientific">Metabacillus endolithicus</name>
    <dbReference type="NCBI Taxonomy" id="1535204"/>
    <lineage>
        <taxon>Bacteria</taxon>
        <taxon>Bacillati</taxon>
        <taxon>Bacillota</taxon>
        <taxon>Bacilli</taxon>
        <taxon>Bacillales</taxon>
        <taxon>Bacillaceae</taxon>
        <taxon>Metabacillus</taxon>
    </lineage>
</organism>